<dbReference type="Proteomes" id="UP001066276">
    <property type="component" value="Chromosome 4_1"/>
</dbReference>
<gene>
    <name evidence="2" type="ORF">NDU88_001772</name>
</gene>
<proteinExistence type="predicted"/>
<dbReference type="EMBL" id="JANPWB010000007">
    <property type="protein sequence ID" value="KAJ1169884.1"/>
    <property type="molecule type" value="Genomic_DNA"/>
</dbReference>
<keyword evidence="3" id="KW-1185">Reference proteome</keyword>
<sequence>MELQPNPGLSNLSWQQKRKRRPRSLWGRLPALIHPPAEKEVEKKRQHVVAAVTSLEVIDQEVSSDPRHCLLSEYNHTARHKVTNQFQELALLLAKREIAMTWKAARGPQK</sequence>
<comment type="caution">
    <text evidence="2">The sequence shown here is derived from an EMBL/GenBank/DDBJ whole genome shotgun (WGS) entry which is preliminary data.</text>
</comment>
<dbReference type="AlphaFoldDB" id="A0AAV7T192"/>
<reference evidence="2" key="1">
    <citation type="journal article" date="2022" name="bioRxiv">
        <title>Sequencing and chromosome-scale assembly of the giantPleurodeles waltlgenome.</title>
        <authorList>
            <person name="Brown T."/>
            <person name="Elewa A."/>
            <person name="Iarovenko S."/>
            <person name="Subramanian E."/>
            <person name="Araus A.J."/>
            <person name="Petzold A."/>
            <person name="Susuki M."/>
            <person name="Suzuki K.-i.T."/>
            <person name="Hayashi T."/>
            <person name="Toyoda A."/>
            <person name="Oliveira C."/>
            <person name="Osipova E."/>
            <person name="Leigh N.D."/>
            <person name="Simon A."/>
            <person name="Yun M.H."/>
        </authorList>
    </citation>
    <scope>NUCLEOTIDE SEQUENCE</scope>
    <source>
        <strain evidence="2">20211129_DDA</strain>
        <tissue evidence="2">Liver</tissue>
    </source>
</reference>
<accession>A0AAV7T192</accession>
<evidence type="ECO:0000313" key="3">
    <source>
        <dbReference type="Proteomes" id="UP001066276"/>
    </source>
</evidence>
<evidence type="ECO:0000313" key="2">
    <source>
        <dbReference type="EMBL" id="KAJ1169884.1"/>
    </source>
</evidence>
<organism evidence="2 3">
    <name type="scientific">Pleurodeles waltl</name>
    <name type="common">Iberian ribbed newt</name>
    <dbReference type="NCBI Taxonomy" id="8319"/>
    <lineage>
        <taxon>Eukaryota</taxon>
        <taxon>Metazoa</taxon>
        <taxon>Chordata</taxon>
        <taxon>Craniata</taxon>
        <taxon>Vertebrata</taxon>
        <taxon>Euteleostomi</taxon>
        <taxon>Amphibia</taxon>
        <taxon>Batrachia</taxon>
        <taxon>Caudata</taxon>
        <taxon>Salamandroidea</taxon>
        <taxon>Salamandridae</taxon>
        <taxon>Pleurodelinae</taxon>
        <taxon>Pleurodeles</taxon>
    </lineage>
</organism>
<protein>
    <submittedName>
        <fullName evidence="2">Uncharacterized protein</fullName>
    </submittedName>
</protein>
<name>A0AAV7T192_PLEWA</name>
<evidence type="ECO:0000256" key="1">
    <source>
        <dbReference type="SAM" id="MobiDB-lite"/>
    </source>
</evidence>
<feature type="region of interest" description="Disordered" evidence="1">
    <location>
        <begin position="1"/>
        <end position="27"/>
    </location>
</feature>